<protein>
    <submittedName>
        <fullName evidence="2">IS630 family transposase</fullName>
    </submittedName>
</protein>
<feature type="domain" description="Tc1-like transposase DDE" evidence="1">
    <location>
        <begin position="211"/>
        <end position="336"/>
    </location>
</feature>
<sequence length="385" mass="43285">MPPADRINLTGSQRRELKRLIRAGRTEQRMVIRAKIVLAAADGHSNAAIARLLAVGEDTVRKWRGRWRAAPGVASLGDAKRSGRPPKFTAVQVARVKAIACTPPREAGLPLARWSCPELARHAVSDGVCASISPTTVRRWLSEDAIKPWQYRSWIFITDPDFEAKASQVLDLYARTWDGKPLGPNDYVISADEKTSIQARCRCHPTLAPGAARAMRVNHDYDRGGAVAYLAAYDVHRARVFGRCEDTTGIEPFSRLVEQVMTCEPYASAERVFWIVDNGSSHRGQKAVDRLAAQHPNAIMAHTPVHASWLNQIEIYFSIVQRKVVSPNDFTELDEVIYRLARFEERYNHTARPFIWKFTTIDLDDLLNRLDNHTPKHDPAQPRAA</sequence>
<dbReference type="Proteomes" id="UP001139068">
    <property type="component" value="Unassembled WGS sequence"/>
</dbReference>
<gene>
    <name evidence="2" type="ORF">K9U37_03730</name>
</gene>
<dbReference type="RefSeq" id="WP_243070574.1">
    <property type="nucleotide sequence ID" value="NZ_JAIVFL010000001.1"/>
</dbReference>
<dbReference type="InterPro" id="IPR009057">
    <property type="entry name" value="Homeodomain-like_sf"/>
</dbReference>
<dbReference type="Pfam" id="PF13565">
    <property type="entry name" value="HTH_32"/>
    <property type="match status" value="1"/>
</dbReference>
<evidence type="ECO:0000259" key="1">
    <source>
        <dbReference type="Pfam" id="PF13358"/>
    </source>
</evidence>
<accession>A0ABS9YS87</accession>
<organism evidence="2 3">
    <name type="scientific">Candidatus Mycolicibacterium alkanivorans</name>
    <dbReference type="NCBI Taxonomy" id="2954114"/>
    <lineage>
        <taxon>Bacteria</taxon>
        <taxon>Bacillati</taxon>
        <taxon>Actinomycetota</taxon>
        <taxon>Actinomycetes</taxon>
        <taxon>Mycobacteriales</taxon>
        <taxon>Mycobacteriaceae</taxon>
        <taxon>Mycolicibacterium</taxon>
    </lineage>
</organism>
<dbReference type="NCBIfam" id="NF033545">
    <property type="entry name" value="transpos_IS630"/>
    <property type="match status" value="1"/>
</dbReference>
<dbReference type="SUPFAM" id="SSF46689">
    <property type="entry name" value="Homeodomain-like"/>
    <property type="match status" value="1"/>
</dbReference>
<proteinExistence type="predicted"/>
<dbReference type="Pfam" id="PF13358">
    <property type="entry name" value="DDE_3"/>
    <property type="match status" value="1"/>
</dbReference>
<reference evidence="2" key="1">
    <citation type="journal article" date="2022" name="ISME J.">
        <title>Identification of active gaseous-alkane degraders at natural gas seeps.</title>
        <authorList>
            <person name="Farhan Ul Haque M."/>
            <person name="Hernandez M."/>
            <person name="Crombie A.T."/>
            <person name="Murrell J.C."/>
        </authorList>
    </citation>
    <scope>NUCLEOTIDE SEQUENCE</scope>
    <source>
        <strain evidence="2">ANDR5</strain>
    </source>
</reference>
<evidence type="ECO:0000313" key="3">
    <source>
        <dbReference type="Proteomes" id="UP001139068"/>
    </source>
</evidence>
<comment type="caution">
    <text evidence="2">The sequence shown here is derived from an EMBL/GenBank/DDBJ whole genome shotgun (WGS) entry which is preliminary data.</text>
</comment>
<name>A0ABS9YS87_9MYCO</name>
<dbReference type="InterPro" id="IPR038717">
    <property type="entry name" value="Tc1-like_DDE_dom"/>
</dbReference>
<dbReference type="EMBL" id="JAIVFL010000001">
    <property type="protein sequence ID" value="MCI4674098.1"/>
    <property type="molecule type" value="Genomic_DNA"/>
</dbReference>
<keyword evidence="3" id="KW-1185">Reference proteome</keyword>
<dbReference type="InterPro" id="IPR047655">
    <property type="entry name" value="Transpos_IS630-like"/>
</dbReference>
<evidence type="ECO:0000313" key="2">
    <source>
        <dbReference type="EMBL" id="MCI4674098.1"/>
    </source>
</evidence>